<name>A0A0W0UHW6_9GAMM</name>
<feature type="transmembrane region" description="Helical" evidence="5">
    <location>
        <begin position="6"/>
        <end position="30"/>
    </location>
</feature>
<evidence type="ECO:0000313" key="8">
    <source>
        <dbReference type="Proteomes" id="UP000054715"/>
    </source>
</evidence>
<proteinExistence type="predicted"/>
<dbReference type="OrthoDB" id="9793824at2"/>
<evidence type="ECO:0000256" key="3">
    <source>
        <dbReference type="ARBA" id="ARBA00022989"/>
    </source>
</evidence>
<dbReference type="InterPro" id="IPR010432">
    <property type="entry name" value="RDD"/>
</dbReference>
<evidence type="ECO:0000313" key="7">
    <source>
        <dbReference type="EMBL" id="KTD07429.1"/>
    </source>
</evidence>
<evidence type="ECO:0000256" key="2">
    <source>
        <dbReference type="ARBA" id="ARBA00022692"/>
    </source>
</evidence>
<feature type="domain" description="RDD" evidence="6">
    <location>
        <begin position="6"/>
        <end position="104"/>
    </location>
</feature>
<keyword evidence="4 5" id="KW-0472">Membrane</keyword>
<organism evidence="7 8">
    <name type="scientific">Legionella jamestowniensis</name>
    <dbReference type="NCBI Taxonomy" id="455"/>
    <lineage>
        <taxon>Bacteria</taxon>
        <taxon>Pseudomonadati</taxon>
        <taxon>Pseudomonadota</taxon>
        <taxon>Gammaproteobacteria</taxon>
        <taxon>Legionellales</taxon>
        <taxon>Legionellaceae</taxon>
        <taxon>Legionella</taxon>
    </lineage>
</organism>
<sequence length="125" mass="14304">MLFRYLAAQVYDSFIILALFFGFTAICLLTTHGVAITPATRWYQLGLVVVFISYYQVSFIYGGQTIGMRAWRLRLIADNGNPGWWQAAKRLILVLPALVVGLFSFNNPQRLLFHWTNTRLQLVST</sequence>
<feature type="transmembrane region" description="Helical" evidence="5">
    <location>
        <begin position="42"/>
        <end position="63"/>
    </location>
</feature>
<evidence type="ECO:0000256" key="1">
    <source>
        <dbReference type="ARBA" id="ARBA00004141"/>
    </source>
</evidence>
<comment type="caution">
    <text evidence="7">The sequence shown here is derived from an EMBL/GenBank/DDBJ whole genome shotgun (WGS) entry which is preliminary data.</text>
</comment>
<feature type="transmembrane region" description="Helical" evidence="5">
    <location>
        <begin position="83"/>
        <end position="105"/>
    </location>
</feature>
<evidence type="ECO:0000259" key="6">
    <source>
        <dbReference type="Pfam" id="PF06271"/>
    </source>
</evidence>
<evidence type="ECO:0000256" key="4">
    <source>
        <dbReference type="ARBA" id="ARBA00023136"/>
    </source>
</evidence>
<dbReference type="Pfam" id="PF06271">
    <property type="entry name" value="RDD"/>
    <property type="match status" value="1"/>
</dbReference>
<keyword evidence="3 5" id="KW-1133">Transmembrane helix</keyword>
<dbReference type="Proteomes" id="UP000054715">
    <property type="component" value="Unassembled WGS sequence"/>
</dbReference>
<dbReference type="STRING" id="455.Ljam_1624"/>
<accession>A0A0W0UHW6</accession>
<dbReference type="GO" id="GO:0016020">
    <property type="term" value="C:membrane"/>
    <property type="evidence" value="ECO:0007669"/>
    <property type="project" value="UniProtKB-SubCell"/>
</dbReference>
<comment type="subcellular location">
    <subcellularLocation>
        <location evidence="1">Membrane</location>
        <topology evidence="1">Multi-pass membrane protein</topology>
    </subcellularLocation>
</comment>
<keyword evidence="2 5" id="KW-0812">Transmembrane</keyword>
<dbReference type="AlphaFoldDB" id="A0A0W0UHW6"/>
<dbReference type="PATRIC" id="fig|455.5.peg.1715"/>
<dbReference type="RefSeq" id="WP_058449551.1">
    <property type="nucleotide sequence ID" value="NZ_CAAAJF010000005.1"/>
</dbReference>
<protein>
    <submittedName>
        <fullName evidence="7">RDD family protein</fullName>
    </submittedName>
</protein>
<dbReference type="EMBL" id="LNYG01000013">
    <property type="protein sequence ID" value="KTD07429.1"/>
    <property type="molecule type" value="Genomic_DNA"/>
</dbReference>
<evidence type="ECO:0000256" key="5">
    <source>
        <dbReference type="SAM" id="Phobius"/>
    </source>
</evidence>
<gene>
    <name evidence="7" type="ORF">Ljam_1624</name>
</gene>
<reference evidence="7 8" key="1">
    <citation type="submission" date="2015-11" db="EMBL/GenBank/DDBJ databases">
        <title>Genomic analysis of 38 Legionella species identifies large and diverse effector repertoires.</title>
        <authorList>
            <person name="Burstein D."/>
            <person name="Amaro F."/>
            <person name="Zusman T."/>
            <person name="Lifshitz Z."/>
            <person name="Cohen O."/>
            <person name="Gilbert J.A."/>
            <person name="Pupko T."/>
            <person name="Shuman H.A."/>
            <person name="Segal G."/>
        </authorList>
    </citation>
    <scope>NUCLEOTIDE SEQUENCE [LARGE SCALE GENOMIC DNA]</scope>
    <source>
        <strain evidence="7 8">JA-26-G1-E2</strain>
    </source>
</reference>